<feature type="domain" description="Transcription regulator TrmB N-terminal" evidence="1">
    <location>
        <begin position="15"/>
        <end position="67"/>
    </location>
</feature>
<dbReference type="SUPFAM" id="SSF46785">
    <property type="entry name" value="Winged helix' DNA-binding domain"/>
    <property type="match status" value="1"/>
</dbReference>
<dbReference type="InterPro" id="IPR002831">
    <property type="entry name" value="Tscrpt_reg_TrmB_N"/>
</dbReference>
<dbReference type="Proteomes" id="UP000228952">
    <property type="component" value="Unassembled WGS sequence"/>
</dbReference>
<evidence type="ECO:0000259" key="1">
    <source>
        <dbReference type="Pfam" id="PF01978"/>
    </source>
</evidence>
<protein>
    <recommendedName>
        <fullName evidence="1">Transcription regulator TrmB N-terminal domain-containing protein</fullName>
    </recommendedName>
</protein>
<dbReference type="PANTHER" id="PTHR34293:SF1">
    <property type="entry name" value="HTH-TYPE TRANSCRIPTIONAL REGULATOR TRMBL2"/>
    <property type="match status" value="1"/>
</dbReference>
<dbReference type="InterPro" id="IPR036390">
    <property type="entry name" value="WH_DNA-bd_sf"/>
</dbReference>
<name>A0A2M7W2D8_9BACT</name>
<sequence length="276" mass="32010">MEIKSRKHLMTTLLSLGLSDEQAIIYLIIMQNPDLGISAIARLANMGRTKIYRLVAELQTKNLVSELTQESGSVFHSQPYSSISSLVEVKESEINQLKKSLDELRSVFEMNDHDKKQAGIVSYHGKEGLKQVIWNTTKAKNVLKVFEVSRLNVFMDFGFSEDVRLEYLHKKIKTKDLTNETFVQGWTNVKEFAEKYAECRFIDPEELSMSFEIYIYNEVVTLIDYKSDEMFCVEIYNRPMKLILEQLFDYVWDRAIPMKITGERGQLEVEGDSTEK</sequence>
<dbReference type="EMBL" id="PFQB01000054">
    <property type="protein sequence ID" value="PJA14347.1"/>
    <property type="molecule type" value="Genomic_DNA"/>
</dbReference>
<reference evidence="3" key="1">
    <citation type="submission" date="2017-09" db="EMBL/GenBank/DDBJ databases">
        <title>Depth-based differentiation of microbial function through sediment-hosted aquifers and enrichment of novel symbionts in the deep terrestrial subsurface.</title>
        <authorList>
            <person name="Probst A.J."/>
            <person name="Ladd B."/>
            <person name="Jarett J.K."/>
            <person name="Geller-Mcgrath D.E."/>
            <person name="Sieber C.M.K."/>
            <person name="Emerson J.B."/>
            <person name="Anantharaman K."/>
            <person name="Thomas B.C."/>
            <person name="Malmstrom R."/>
            <person name="Stieglmeier M."/>
            <person name="Klingl A."/>
            <person name="Woyke T."/>
            <person name="Ryan C.M."/>
            <person name="Banfield J.F."/>
        </authorList>
    </citation>
    <scope>NUCLEOTIDE SEQUENCE [LARGE SCALE GENOMIC DNA]</scope>
</reference>
<accession>A0A2M7W2D8</accession>
<comment type="caution">
    <text evidence="2">The sequence shown here is derived from an EMBL/GenBank/DDBJ whole genome shotgun (WGS) entry which is preliminary data.</text>
</comment>
<dbReference type="PANTHER" id="PTHR34293">
    <property type="entry name" value="HTH-TYPE TRANSCRIPTIONAL REGULATOR TRMBL2"/>
    <property type="match status" value="1"/>
</dbReference>
<gene>
    <name evidence="2" type="ORF">COX64_02275</name>
</gene>
<organism evidence="2 3">
    <name type="scientific">Candidatus Dojkabacteria bacterium CG_4_10_14_0_2_um_filter_Dojkabacteria_WS6_41_15</name>
    <dbReference type="NCBI Taxonomy" id="2014249"/>
    <lineage>
        <taxon>Bacteria</taxon>
        <taxon>Candidatus Dojkabacteria</taxon>
    </lineage>
</organism>
<dbReference type="InterPro" id="IPR036388">
    <property type="entry name" value="WH-like_DNA-bd_sf"/>
</dbReference>
<dbReference type="Pfam" id="PF01978">
    <property type="entry name" value="TrmB"/>
    <property type="match status" value="1"/>
</dbReference>
<evidence type="ECO:0000313" key="3">
    <source>
        <dbReference type="Proteomes" id="UP000228952"/>
    </source>
</evidence>
<dbReference type="AlphaFoldDB" id="A0A2M7W2D8"/>
<dbReference type="InterPro" id="IPR051797">
    <property type="entry name" value="TrmB-like"/>
</dbReference>
<proteinExistence type="predicted"/>
<evidence type="ECO:0000313" key="2">
    <source>
        <dbReference type="EMBL" id="PJA14347.1"/>
    </source>
</evidence>
<dbReference type="Gene3D" id="1.10.10.10">
    <property type="entry name" value="Winged helix-like DNA-binding domain superfamily/Winged helix DNA-binding domain"/>
    <property type="match status" value="1"/>
</dbReference>